<name>A0A2B8BM94_9PROT</name>
<protein>
    <submittedName>
        <fullName evidence="2">Uncharacterized protein</fullName>
    </submittedName>
</protein>
<sequence length="99" mass="9984">MRILNIAAVAAVAMMAVPAVAFADDFEALCTATDKSEPTVASCKCASGKVTGADRTTAIEAMKAMNAAMASGKAEDAAAATQKHAKGIEIVMTAQATCM</sequence>
<proteinExistence type="predicted"/>
<dbReference type="OrthoDB" id="7308134at2"/>
<accession>A0A2B8BM94</accession>
<keyword evidence="3" id="KW-1185">Reference proteome</keyword>
<feature type="signal peptide" evidence="1">
    <location>
        <begin position="1"/>
        <end position="23"/>
    </location>
</feature>
<evidence type="ECO:0000313" key="3">
    <source>
        <dbReference type="Proteomes" id="UP000225379"/>
    </source>
</evidence>
<dbReference type="Proteomes" id="UP000225379">
    <property type="component" value="Unassembled WGS sequence"/>
</dbReference>
<reference evidence="3" key="1">
    <citation type="submission" date="2017-10" db="EMBL/GenBank/DDBJ databases">
        <authorList>
            <person name="Kravchenko I.K."/>
            <person name="Grouzdev D.S."/>
        </authorList>
    </citation>
    <scope>NUCLEOTIDE SEQUENCE [LARGE SCALE GENOMIC DNA]</scope>
    <source>
        <strain evidence="3">B2</strain>
    </source>
</reference>
<dbReference type="AlphaFoldDB" id="A0A2B8BM94"/>
<dbReference type="EMBL" id="PDKW01000038">
    <property type="protein sequence ID" value="PGH58522.1"/>
    <property type="molecule type" value="Genomic_DNA"/>
</dbReference>
<feature type="chain" id="PRO_5012180075" evidence="1">
    <location>
        <begin position="24"/>
        <end position="99"/>
    </location>
</feature>
<evidence type="ECO:0000313" key="2">
    <source>
        <dbReference type="EMBL" id="PGH58522.1"/>
    </source>
</evidence>
<dbReference type="RefSeq" id="WP_098735352.1">
    <property type="nucleotide sequence ID" value="NZ_PDKW01000038.1"/>
</dbReference>
<evidence type="ECO:0000256" key="1">
    <source>
        <dbReference type="SAM" id="SignalP"/>
    </source>
</evidence>
<keyword evidence="1" id="KW-0732">Signal</keyword>
<comment type="caution">
    <text evidence="2">The sequence shown here is derived from an EMBL/GenBank/DDBJ whole genome shotgun (WGS) entry which is preliminary data.</text>
</comment>
<organism evidence="2 3">
    <name type="scientific">Azospirillum palustre</name>
    <dbReference type="NCBI Taxonomy" id="2044885"/>
    <lineage>
        <taxon>Bacteria</taxon>
        <taxon>Pseudomonadati</taxon>
        <taxon>Pseudomonadota</taxon>
        <taxon>Alphaproteobacteria</taxon>
        <taxon>Rhodospirillales</taxon>
        <taxon>Azospirillaceae</taxon>
        <taxon>Azospirillum</taxon>
    </lineage>
</organism>
<gene>
    <name evidence="2" type="ORF">CRT60_05050</name>
</gene>